<feature type="transmembrane region" description="Helical" evidence="1">
    <location>
        <begin position="77"/>
        <end position="98"/>
    </location>
</feature>
<dbReference type="HOGENOM" id="CLU_082501_0_0_1"/>
<accession>N1PWD5</accession>
<keyword evidence="1" id="KW-0812">Transmembrane</keyword>
<proteinExistence type="predicted"/>
<dbReference type="OrthoDB" id="3597048at2759"/>
<gene>
    <name evidence="2" type="ORF">DOTSEDRAFT_123023</name>
</gene>
<sequence>LHRRAGRDFAVNYNGGTFPLHGKPVGLLVDQGHTSNGAAGTALVLIGMGGILALWLRSRATRSSSAFSRLGLLWYHFWLGMTVPSTLLALAALIYTFVLTKNHDGQKIDVAVAASLDNRPYPDYVAYPLEQWTPENWLAAVLQLPLARSDDADTIHRRLRVIRGWRWNLIPMFIIGLAVCLIAVAEAWKTRLDTSSRTAVQEKRLSA</sequence>
<evidence type="ECO:0000313" key="3">
    <source>
        <dbReference type="Proteomes" id="UP000016933"/>
    </source>
</evidence>
<feature type="non-terminal residue" evidence="2">
    <location>
        <position position="1"/>
    </location>
</feature>
<dbReference type="AlphaFoldDB" id="N1PWD5"/>
<dbReference type="OMA" id="ISSMVGW"/>
<protein>
    <submittedName>
        <fullName evidence="2">Uncharacterized protein</fullName>
    </submittedName>
</protein>
<feature type="transmembrane region" description="Helical" evidence="1">
    <location>
        <begin position="37"/>
        <end position="56"/>
    </location>
</feature>
<keyword evidence="3" id="KW-1185">Reference proteome</keyword>
<evidence type="ECO:0000313" key="2">
    <source>
        <dbReference type="EMBL" id="EME47702.1"/>
    </source>
</evidence>
<reference evidence="2 3" key="2">
    <citation type="journal article" date="2012" name="PLoS Pathog.">
        <title>Diverse lifestyles and strategies of plant pathogenesis encoded in the genomes of eighteen Dothideomycetes fungi.</title>
        <authorList>
            <person name="Ohm R.A."/>
            <person name="Feau N."/>
            <person name="Henrissat B."/>
            <person name="Schoch C.L."/>
            <person name="Horwitz B.A."/>
            <person name="Barry K.W."/>
            <person name="Condon B.J."/>
            <person name="Copeland A.C."/>
            <person name="Dhillon B."/>
            <person name="Glaser F."/>
            <person name="Hesse C.N."/>
            <person name="Kosti I."/>
            <person name="LaButti K."/>
            <person name="Lindquist E.A."/>
            <person name="Lucas S."/>
            <person name="Salamov A.A."/>
            <person name="Bradshaw R.E."/>
            <person name="Ciuffetti L."/>
            <person name="Hamelin R.C."/>
            <person name="Kema G.H.J."/>
            <person name="Lawrence C."/>
            <person name="Scott J.A."/>
            <person name="Spatafora J.W."/>
            <person name="Turgeon B.G."/>
            <person name="de Wit P.J.G.M."/>
            <person name="Zhong S."/>
            <person name="Goodwin S.B."/>
            <person name="Grigoriev I.V."/>
        </authorList>
    </citation>
    <scope>NUCLEOTIDE SEQUENCE [LARGE SCALE GENOMIC DNA]</scope>
    <source>
        <strain evidence="3">NZE10 / CBS 128990</strain>
    </source>
</reference>
<dbReference type="EMBL" id="KB446536">
    <property type="protein sequence ID" value="EME47702.1"/>
    <property type="molecule type" value="Genomic_DNA"/>
</dbReference>
<keyword evidence="1" id="KW-1133">Transmembrane helix</keyword>
<organism evidence="2 3">
    <name type="scientific">Dothistroma septosporum (strain NZE10 / CBS 128990)</name>
    <name type="common">Red band needle blight fungus</name>
    <name type="synonym">Mycosphaerella pini</name>
    <dbReference type="NCBI Taxonomy" id="675120"/>
    <lineage>
        <taxon>Eukaryota</taxon>
        <taxon>Fungi</taxon>
        <taxon>Dikarya</taxon>
        <taxon>Ascomycota</taxon>
        <taxon>Pezizomycotina</taxon>
        <taxon>Dothideomycetes</taxon>
        <taxon>Dothideomycetidae</taxon>
        <taxon>Mycosphaerellales</taxon>
        <taxon>Mycosphaerellaceae</taxon>
        <taxon>Dothistroma</taxon>
    </lineage>
</organism>
<dbReference type="eggNOG" id="ENOG502STMW">
    <property type="taxonomic scope" value="Eukaryota"/>
</dbReference>
<evidence type="ECO:0000256" key="1">
    <source>
        <dbReference type="SAM" id="Phobius"/>
    </source>
</evidence>
<dbReference type="Proteomes" id="UP000016933">
    <property type="component" value="Unassembled WGS sequence"/>
</dbReference>
<reference evidence="3" key="1">
    <citation type="journal article" date="2012" name="PLoS Genet.">
        <title>The genomes of the fungal plant pathogens Cladosporium fulvum and Dothistroma septosporum reveal adaptation to different hosts and lifestyles but also signatures of common ancestry.</title>
        <authorList>
            <person name="de Wit P.J.G.M."/>
            <person name="van der Burgt A."/>
            <person name="Oekmen B."/>
            <person name="Stergiopoulos I."/>
            <person name="Abd-Elsalam K.A."/>
            <person name="Aerts A.L."/>
            <person name="Bahkali A.H."/>
            <person name="Beenen H.G."/>
            <person name="Chettri P."/>
            <person name="Cox M.P."/>
            <person name="Datema E."/>
            <person name="de Vries R.P."/>
            <person name="Dhillon B."/>
            <person name="Ganley A.R."/>
            <person name="Griffiths S.A."/>
            <person name="Guo Y."/>
            <person name="Hamelin R.C."/>
            <person name="Henrissat B."/>
            <person name="Kabir M.S."/>
            <person name="Jashni M.K."/>
            <person name="Kema G."/>
            <person name="Klaubauf S."/>
            <person name="Lapidus A."/>
            <person name="Levasseur A."/>
            <person name="Lindquist E."/>
            <person name="Mehrabi R."/>
            <person name="Ohm R.A."/>
            <person name="Owen T.J."/>
            <person name="Salamov A."/>
            <person name="Schwelm A."/>
            <person name="Schijlen E."/>
            <person name="Sun H."/>
            <person name="van den Burg H.A."/>
            <person name="van Ham R.C.H.J."/>
            <person name="Zhang S."/>
            <person name="Goodwin S.B."/>
            <person name="Grigoriev I.V."/>
            <person name="Collemare J."/>
            <person name="Bradshaw R.E."/>
        </authorList>
    </citation>
    <scope>NUCLEOTIDE SEQUENCE [LARGE SCALE GENOMIC DNA]</scope>
    <source>
        <strain evidence="3">NZE10 / CBS 128990</strain>
    </source>
</reference>
<name>N1PWD5_DOTSN</name>
<feature type="transmembrane region" description="Helical" evidence="1">
    <location>
        <begin position="169"/>
        <end position="188"/>
    </location>
</feature>
<keyword evidence="1" id="KW-0472">Membrane</keyword>